<dbReference type="Proteomes" id="UP000320055">
    <property type="component" value="Unassembled WGS sequence"/>
</dbReference>
<keyword evidence="3" id="KW-1185">Reference proteome</keyword>
<dbReference type="AlphaFoldDB" id="A0A563VUK1"/>
<reference evidence="2 3" key="1">
    <citation type="submission" date="2019-01" db="EMBL/GenBank/DDBJ databases">
        <authorList>
            <person name="Brito A."/>
        </authorList>
    </citation>
    <scope>NUCLEOTIDE SEQUENCE [LARGE SCALE GENOMIC DNA]</scope>
    <source>
        <strain evidence="2">1</strain>
    </source>
</reference>
<name>A0A563VUK1_9CYAN</name>
<protein>
    <submittedName>
        <fullName evidence="2">Uncharacterized protein</fullName>
    </submittedName>
</protein>
<proteinExistence type="predicted"/>
<feature type="region of interest" description="Disordered" evidence="1">
    <location>
        <begin position="1"/>
        <end position="26"/>
    </location>
</feature>
<accession>A0A563VUK1</accession>
<dbReference type="EMBL" id="CAACVJ010000236">
    <property type="protein sequence ID" value="VEP15152.1"/>
    <property type="molecule type" value="Genomic_DNA"/>
</dbReference>
<dbReference type="OrthoDB" id="467582at2"/>
<organism evidence="2 3">
    <name type="scientific">Hyella patelloides LEGE 07179</name>
    <dbReference type="NCBI Taxonomy" id="945734"/>
    <lineage>
        <taxon>Bacteria</taxon>
        <taxon>Bacillati</taxon>
        <taxon>Cyanobacteriota</taxon>
        <taxon>Cyanophyceae</taxon>
        <taxon>Pleurocapsales</taxon>
        <taxon>Hyellaceae</taxon>
        <taxon>Hyella</taxon>
    </lineage>
</organism>
<evidence type="ECO:0000313" key="2">
    <source>
        <dbReference type="EMBL" id="VEP15152.1"/>
    </source>
</evidence>
<sequence>MKSQNKHFTKKASHLPRSQVRKSRQHFRNYSETEMIAETSFKLFLSLLISLVALISLSRLIPYHFAQSAKLKELRAQVQETEHRVDIKRQELQKNFDSWQIENLMEEQSPRIAKNRIRVFWRNNDQKE</sequence>
<evidence type="ECO:0000256" key="1">
    <source>
        <dbReference type="SAM" id="MobiDB-lite"/>
    </source>
</evidence>
<dbReference type="RefSeq" id="WP_144873904.1">
    <property type="nucleotide sequence ID" value="NZ_LR214049.1"/>
</dbReference>
<evidence type="ECO:0000313" key="3">
    <source>
        <dbReference type="Proteomes" id="UP000320055"/>
    </source>
</evidence>
<gene>
    <name evidence="2" type="ORF">H1P_3100002</name>
</gene>